<dbReference type="AlphaFoldDB" id="A0A9P9DLR1"/>
<keyword evidence="1" id="KW-0732">Signal</keyword>
<gene>
    <name evidence="2" type="ORF">B0J13DRAFT_159000</name>
</gene>
<feature type="chain" id="PRO_5040301368" evidence="1">
    <location>
        <begin position="33"/>
        <end position="94"/>
    </location>
</feature>
<protein>
    <submittedName>
        <fullName evidence="2">Uncharacterized protein</fullName>
    </submittedName>
</protein>
<sequence>MASPEGHPGANKPWLLVGLVPLVLRAVHPASAEHVEGSVMLSRLCIYSSRNLAKPALVPDDNISLAPCHGVISHWGAVTFTRRNRGINTGTLTN</sequence>
<organism evidence="2 3">
    <name type="scientific">Dactylonectria estremocensis</name>
    <dbReference type="NCBI Taxonomy" id="1079267"/>
    <lineage>
        <taxon>Eukaryota</taxon>
        <taxon>Fungi</taxon>
        <taxon>Dikarya</taxon>
        <taxon>Ascomycota</taxon>
        <taxon>Pezizomycotina</taxon>
        <taxon>Sordariomycetes</taxon>
        <taxon>Hypocreomycetidae</taxon>
        <taxon>Hypocreales</taxon>
        <taxon>Nectriaceae</taxon>
        <taxon>Dactylonectria</taxon>
    </lineage>
</organism>
<accession>A0A9P9DLR1</accession>
<keyword evidence="3" id="KW-1185">Reference proteome</keyword>
<evidence type="ECO:0000313" key="3">
    <source>
        <dbReference type="Proteomes" id="UP000717696"/>
    </source>
</evidence>
<reference evidence="2" key="1">
    <citation type="journal article" date="2021" name="Nat. Commun.">
        <title>Genetic determinants of endophytism in the Arabidopsis root mycobiome.</title>
        <authorList>
            <person name="Mesny F."/>
            <person name="Miyauchi S."/>
            <person name="Thiergart T."/>
            <person name="Pickel B."/>
            <person name="Atanasova L."/>
            <person name="Karlsson M."/>
            <person name="Huettel B."/>
            <person name="Barry K.W."/>
            <person name="Haridas S."/>
            <person name="Chen C."/>
            <person name="Bauer D."/>
            <person name="Andreopoulos W."/>
            <person name="Pangilinan J."/>
            <person name="LaButti K."/>
            <person name="Riley R."/>
            <person name="Lipzen A."/>
            <person name="Clum A."/>
            <person name="Drula E."/>
            <person name="Henrissat B."/>
            <person name="Kohler A."/>
            <person name="Grigoriev I.V."/>
            <person name="Martin F.M."/>
            <person name="Hacquard S."/>
        </authorList>
    </citation>
    <scope>NUCLEOTIDE SEQUENCE</scope>
    <source>
        <strain evidence="2">MPI-CAGE-AT-0021</strain>
    </source>
</reference>
<evidence type="ECO:0000256" key="1">
    <source>
        <dbReference type="SAM" id="SignalP"/>
    </source>
</evidence>
<dbReference type="EMBL" id="JAGMUU010000027">
    <property type="protein sequence ID" value="KAH7121840.1"/>
    <property type="molecule type" value="Genomic_DNA"/>
</dbReference>
<evidence type="ECO:0000313" key="2">
    <source>
        <dbReference type="EMBL" id="KAH7121840.1"/>
    </source>
</evidence>
<dbReference type="Proteomes" id="UP000717696">
    <property type="component" value="Unassembled WGS sequence"/>
</dbReference>
<name>A0A9P9DLR1_9HYPO</name>
<comment type="caution">
    <text evidence="2">The sequence shown here is derived from an EMBL/GenBank/DDBJ whole genome shotgun (WGS) entry which is preliminary data.</text>
</comment>
<feature type="signal peptide" evidence="1">
    <location>
        <begin position="1"/>
        <end position="32"/>
    </location>
</feature>
<proteinExistence type="predicted"/>